<dbReference type="InterPro" id="IPR036874">
    <property type="entry name" value="Carbonic_anhydrase_sf"/>
</dbReference>
<name>A0A8H3UE43_VENIN</name>
<sequence length="213" mass="23637">MAEHHEQNTLNRILAGNKTFAKRTAHQDPTLLHTCAQGQTPQTLWLGCADSRIPETTICDLKPGDLFVHRNIANIIIPDDLNSASVIEYAVRFLKVKTIVICGHTKCGGANAAMGDDDLGDVLNSWLHPVRELRRKYQGHLDAFPCTDSKANRLAELNVYHSLETLRGNATVVKAMAERGLTLHGVIYDIPAGELRVLDDVDRHSSTTHHHNR</sequence>
<evidence type="ECO:0000256" key="5">
    <source>
        <dbReference type="ARBA" id="ARBA00023239"/>
    </source>
</evidence>
<evidence type="ECO:0000256" key="4">
    <source>
        <dbReference type="ARBA" id="ARBA00022833"/>
    </source>
</evidence>
<comment type="caution">
    <text evidence="9">The sequence shown here is derived from an EMBL/GenBank/DDBJ whole genome shotgun (WGS) entry which is preliminary data.</text>
</comment>
<evidence type="ECO:0000313" key="9">
    <source>
        <dbReference type="EMBL" id="KAE9967776.1"/>
    </source>
</evidence>
<gene>
    <name evidence="9" type="ORF">EG328_007971</name>
</gene>
<evidence type="ECO:0000256" key="3">
    <source>
        <dbReference type="ARBA" id="ARBA00022723"/>
    </source>
</evidence>
<dbReference type="CDD" id="cd00883">
    <property type="entry name" value="beta_CA_cladeA"/>
    <property type="match status" value="1"/>
</dbReference>
<feature type="binding site" evidence="7">
    <location>
        <position position="48"/>
    </location>
    <ligand>
        <name>Zn(2+)</name>
        <dbReference type="ChEBI" id="CHEBI:29105"/>
    </ligand>
</feature>
<evidence type="ECO:0000256" key="1">
    <source>
        <dbReference type="ARBA" id="ARBA00006217"/>
    </source>
</evidence>
<dbReference type="PANTHER" id="PTHR11002">
    <property type="entry name" value="CARBONIC ANHYDRASE"/>
    <property type="match status" value="1"/>
</dbReference>
<comment type="catalytic activity">
    <reaction evidence="6 8">
        <text>hydrogencarbonate + H(+) = CO2 + H2O</text>
        <dbReference type="Rhea" id="RHEA:10748"/>
        <dbReference type="ChEBI" id="CHEBI:15377"/>
        <dbReference type="ChEBI" id="CHEBI:15378"/>
        <dbReference type="ChEBI" id="CHEBI:16526"/>
        <dbReference type="ChEBI" id="CHEBI:17544"/>
        <dbReference type="EC" id="4.2.1.1"/>
    </reaction>
</comment>
<dbReference type="GO" id="GO:0004089">
    <property type="term" value="F:carbonate dehydratase activity"/>
    <property type="evidence" value="ECO:0007669"/>
    <property type="project" value="UniProtKB-UniRule"/>
</dbReference>
<evidence type="ECO:0000256" key="2">
    <source>
        <dbReference type="ARBA" id="ARBA00012925"/>
    </source>
</evidence>
<dbReference type="AlphaFoldDB" id="A0A8H3UE43"/>
<dbReference type="SMART" id="SM00947">
    <property type="entry name" value="Pro_CA"/>
    <property type="match status" value="1"/>
</dbReference>
<dbReference type="GO" id="GO:0071244">
    <property type="term" value="P:cellular response to carbon dioxide"/>
    <property type="evidence" value="ECO:0007669"/>
    <property type="project" value="TreeGrafter"/>
</dbReference>
<evidence type="ECO:0000256" key="7">
    <source>
        <dbReference type="PIRSR" id="PIRSR601765-1"/>
    </source>
</evidence>
<feature type="binding site" evidence="7">
    <location>
        <position position="104"/>
    </location>
    <ligand>
        <name>Zn(2+)</name>
        <dbReference type="ChEBI" id="CHEBI:29105"/>
    </ligand>
</feature>
<protein>
    <recommendedName>
        <fullName evidence="2 8">Carbonic anhydrase</fullName>
        <ecNumber evidence="2 8">4.2.1.1</ecNumber>
    </recommendedName>
    <alternativeName>
        <fullName evidence="8">Carbonate dehydratase</fullName>
    </alternativeName>
</protein>
<comment type="function">
    <text evidence="8">Reversible hydration of carbon dioxide.</text>
</comment>
<organism evidence="9 10">
    <name type="scientific">Venturia inaequalis</name>
    <name type="common">Apple scab fungus</name>
    <dbReference type="NCBI Taxonomy" id="5025"/>
    <lineage>
        <taxon>Eukaryota</taxon>
        <taxon>Fungi</taxon>
        <taxon>Dikarya</taxon>
        <taxon>Ascomycota</taxon>
        <taxon>Pezizomycotina</taxon>
        <taxon>Dothideomycetes</taxon>
        <taxon>Pleosporomycetidae</taxon>
        <taxon>Venturiales</taxon>
        <taxon>Venturiaceae</taxon>
        <taxon>Venturia</taxon>
    </lineage>
</organism>
<keyword evidence="4 7" id="KW-0862">Zinc</keyword>
<comment type="similarity">
    <text evidence="1 8">Belongs to the beta-class carbonic anhydrase family.</text>
</comment>
<evidence type="ECO:0000256" key="6">
    <source>
        <dbReference type="ARBA" id="ARBA00048348"/>
    </source>
</evidence>
<dbReference type="InterPro" id="IPR001765">
    <property type="entry name" value="Carbonic_anhydrase"/>
</dbReference>
<dbReference type="EC" id="4.2.1.1" evidence="2 8"/>
<dbReference type="GO" id="GO:0015976">
    <property type="term" value="P:carbon utilization"/>
    <property type="evidence" value="ECO:0007669"/>
    <property type="project" value="InterPro"/>
</dbReference>
<dbReference type="Proteomes" id="UP000447873">
    <property type="component" value="Unassembled WGS sequence"/>
</dbReference>
<dbReference type="GO" id="GO:0008270">
    <property type="term" value="F:zinc ion binding"/>
    <property type="evidence" value="ECO:0007669"/>
    <property type="project" value="UniProtKB-UniRule"/>
</dbReference>
<keyword evidence="5 8" id="KW-0456">Lyase</keyword>
<proteinExistence type="inferred from homology"/>
<feature type="binding site" evidence="7">
    <location>
        <position position="107"/>
    </location>
    <ligand>
        <name>Zn(2+)</name>
        <dbReference type="ChEBI" id="CHEBI:29105"/>
    </ligand>
</feature>
<dbReference type="Pfam" id="PF00484">
    <property type="entry name" value="Pro_CA"/>
    <property type="match status" value="1"/>
</dbReference>
<dbReference type="InterPro" id="IPR015892">
    <property type="entry name" value="Carbonic_anhydrase_CS"/>
</dbReference>
<evidence type="ECO:0000256" key="8">
    <source>
        <dbReference type="RuleBase" id="RU003956"/>
    </source>
</evidence>
<dbReference type="SUPFAM" id="SSF53056">
    <property type="entry name" value="beta-carbonic anhydrase, cab"/>
    <property type="match status" value="1"/>
</dbReference>
<dbReference type="EMBL" id="WNWS01000439">
    <property type="protein sequence ID" value="KAE9967776.1"/>
    <property type="molecule type" value="Genomic_DNA"/>
</dbReference>
<reference evidence="9 10" key="1">
    <citation type="submission" date="2018-12" db="EMBL/GenBank/DDBJ databases">
        <title>Venturia inaequalis Genome Resource.</title>
        <authorList>
            <person name="Lichtner F.J."/>
        </authorList>
    </citation>
    <scope>NUCLEOTIDE SEQUENCE [LARGE SCALE GENOMIC DNA]</scope>
    <source>
        <strain evidence="9 10">120213</strain>
    </source>
</reference>
<dbReference type="GO" id="GO:0034599">
    <property type="term" value="P:cellular response to oxidative stress"/>
    <property type="evidence" value="ECO:0007669"/>
    <property type="project" value="TreeGrafter"/>
</dbReference>
<accession>A0A8H3UE43</accession>
<dbReference type="PROSITE" id="PS00705">
    <property type="entry name" value="PROK_CO2_ANHYDRASE_2"/>
    <property type="match status" value="1"/>
</dbReference>
<dbReference type="GO" id="GO:0005737">
    <property type="term" value="C:cytoplasm"/>
    <property type="evidence" value="ECO:0007669"/>
    <property type="project" value="TreeGrafter"/>
</dbReference>
<dbReference type="Gene3D" id="3.40.1050.10">
    <property type="entry name" value="Carbonic anhydrase"/>
    <property type="match status" value="1"/>
</dbReference>
<comment type="cofactor">
    <cofactor evidence="7">
        <name>Zn(2+)</name>
        <dbReference type="ChEBI" id="CHEBI:29105"/>
    </cofactor>
    <text evidence="7">Binds 1 zinc ion per subunit.</text>
</comment>
<keyword evidence="3 7" id="KW-0479">Metal-binding</keyword>
<feature type="binding site" evidence="7">
    <location>
        <position position="50"/>
    </location>
    <ligand>
        <name>Zn(2+)</name>
        <dbReference type="ChEBI" id="CHEBI:29105"/>
    </ligand>
</feature>
<dbReference type="PANTHER" id="PTHR11002:SF76">
    <property type="entry name" value="CARBONIC ANHYDRASE"/>
    <property type="match status" value="1"/>
</dbReference>
<evidence type="ECO:0000313" key="10">
    <source>
        <dbReference type="Proteomes" id="UP000447873"/>
    </source>
</evidence>